<evidence type="ECO:0000313" key="2">
    <source>
        <dbReference type="Proteomes" id="UP000555407"/>
    </source>
</evidence>
<dbReference type="EMBL" id="JAASRO010000001">
    <property type="protein sequence ID" value="NIK54448.1"/>
    <property type="molecule type" value="Genomic_DNA"/>
</dbReference>
<accession>A0A7X5V4G3</accession>
<dbReference type="RefSeq" id="WP_167203267.1">
    <property type="nucleotide sequence ID" value="NZ_JAASRO010000001.1"/>
</dbReference>
<proteinExistence type="predicted"/>
<evidence type="ECO:0008006" key="3">
    <source>
        <dbReference type="Google" id="ProtNLM"/>
    </source>
</evidence>
<comment type="caution">
    <text evidence="1">The sequence shown here is derived from an EMBL/GenBank/DDBJ whole genome shotgun (WGS) entry which is preliminary data.</text>
</comment>
<reference evidence="1 2" key="1">
    <citation type="submission" date="2020-03" db="EMBL/GenBank/DDBJ databases">
        <title>Sequencing the genomes of 1000 actinobacteria strains.</title>
        <authorList>
            <person name="Klenk H.-P."/>
        </authorList>
    </citation>
    <scope>NUCLEOTIDE SEQUENCE [LARGE SCALE GENOMIC DNA]</scope>
    <source>
        <strain evidence="1 2">DSM 45490</strain>
    </source>
</reference>
<dbReference type="AlphaFoldDB" id="A0A7X5V4G3"/>
<dbReference type="Proteomes" id="UP000555407">
    <property type="component" value="Unassembled WGS sequence"/>
</dbReference>
<protein>
    <recommendedName>
        <fullName evidence="3">PIN domain-containing protein</fullName>
    </recommendedName>
</protein>
<organism evidence="1 2">
    <name type="scientific">Kribbella shirazensis</name>
    <dbReference type="NCBI Taxonomy" id="1105143"/>
    <lineage>
        <taxon>Bacteria</taxon>
        <taxon>Bacillati</taxon>
        <taxon>Actinomycetota</taxon>
        <taxon>Actinomycetes</taxon>
        <taxon>Propionibacteriales</taxon>
        <taxon>Kribbellaceae</taxon>
        <taxon>Kribbella</taxon>
    </lineage>
</organism>
<evidence type="ECO:0000313" key="1">
    <source>
        <dbReference type="EMBL" id="NIK54448.1"/>
    </source>
</evidence>
<name>A0A7X5V4G3_9ACTN</name>
<keyword evidence="2" id="KW-1185">Reference proteome</keyword>
<sequence length="197" mass="21785">MVTRVFVDADVLFSRTLRDWLFLTKLVSGGGMYTVSTSLDVIAEATARYRDRNPTAPGRVIVRMFELIEANIDERVDDYTVDGSFVGDDPDDAHVDAAARTCGAGVLLTIDGGWNKTTDEQLNALPYEPQHPDTFFSIIDASSPDLIHKVIVQQMTYWFQKDSAVDLPTALRAAGCPDFAERVRGRIQGMDCSFLTA</sequence>
<gene>
    <name evidence="1" type="ORF">BJY22_000165</name>
</gene>